<dbReference type="AlphaFoldDB" id="A0A5V6RMI5"/>
<comment type="caution">
    <text evidence="1">The sequence shown here is derived from an EMBL/GenBank/DDBJ whole genome shotgun (WGS) entry which is preliminary data.</text>
</comment>
<reference evidence="1" key="1">
    <citation type="submission" date="2018-05" db="EMBL/GenBank/DDBJ databases">
        <authorList>
            <person name="Ashton P.M."/>
            <person name="Dallman T."/>
            <person name="Nair S."/>
            <person name="De Pinna E."/>
            <person name="Peters T."/>
            <person name="Grant K."/>
        </authorList>
    </citation>
    <scope>NUCLEOTIDE SEQUENCE</scope>
    <source>
        <strain evidence="1">412137</strain>
    </source>
</reference>
<organism evidence="1">
    <name type="scientific">Salmonella newport</name>
    <dbReference type="NCBI Taxonomy" id="108619"/>
    <lineage>
        <taxon>Bacteria</taxon>
        <taxon>Pseudomonadati</taxon>
        <taxon>Pseudomonadota</taxon>
        <taxon>Gammaproteobacteria</taxon>
        <taxon>Enterobacterales</taxon>
        <taxon>Enterobacteriaceae</taxon>
        <taxon>Salmonella</taxon>
    </lineage>
</organism>
<evidence type="ECO:0000313" key="1">
    <source>
        <dbReference type="EMBL" id="EBU8272203.1"/>
    </source>
</evidence>
<protein>
    <submittedName>
        <fullName evidence="1">Uncharacterized protein</fullName>
    </submittedName>
</protein>
<proteinExistence type="predicted"/>
<dbReference type="EMBL" id="AAHDHY010000035">
    <property type="protein sequence ID" value="EBU8272203.1"/>
    <property type="molecule type" value="Genomic_DNA"/>
</dbReference>
<name>A0A5V6RMI5_SALNE</name>
<sequence>MYKPSVAALIQIIRKTQADNVELTAAINVLSATDNASLAVVRALANAKEVNKRFIIDMFNDLSSHDELITDDQLSEISELHNIHSFDDSQQ</sequence>
<gene>
    <name evidence="1" type="ORF">DLL80_23840</name>
</gene>
<accession>A0A5V6RMI5</accession>